<dbReference type="GO" id="GO:0046872">
    <property type="term" value="F:metal ion binding"/>
    <property type="evidence" value="ECO:0007669"/>
    <property type="project" value="UniProtKB-KW"/>
</dbReference>
<dbReference type="AlphaFoldDB" id="A0AB37D3U6"/>
<dbReference type="Gene3D" id="3.40.50.10260">
    <property type="entry name" value="YjeF N-terminal domain"/>
    <property type="match status" value="1"/>
</dbReference>
<feature type="binding site" evidence="1">
    <location>
        <position position="58"/>
    </location>
    <ligand>
        <name>K(+)</name>
        <dbReference type="ChEBI" id="CHEBI:29103"/>
    </ligand>
</feature>
<dbReference type="EC" id="5.1.99.6" evidence="1"/>
<dbReference type="Pfam" id="PF03853">
    <property type="entry name" value="YjeF_N"/>
    <property type="match status" value="1"/>
</dbReference>
<comment type="catalytic activity">
    <reaction evidence="1">
        <text>(6R)-NADPHX = (6S)-NADPHX</text>
        <dbReference type="Rhea" id="RHEA:32227"/>
        <dbReference type="ChEBI" id="CHEBI:64076"/>
        <dbReference type="ChEBI" id="CHEBI:64077"/>
        <dbReference type="EC" id="5.1.99.6"/>
    </reaction>
</comment>
<reference evidence="3 4" key="1">
    <citation type="submission" date="2019-11" db="EMBL/GenBank/DDBJ databases">
        <authorList>
            <person name="Kim E."/>
            <person name="Lee J."/>
            <person name="Jeon K."/>
            <person name="Lee Y."/>
        </authorList>
    </citation>
    <scope>NUCLEOTIDE SEQUENCE [LARGE SCALE GENOMIC DNA]</scope>
    <source>
        <strain evidence="3 4">YJ1</strain>
    </source>
</reference>
<evidence type="ECO:0000313" key="3">
    <source>
        <dbReference type="EMBL" id="QGP76693.1"/>
    </source>
</evidence>
<comment type="caution">
    <text evidence="1">Lacks conserved residue(s) required for the propagation of feature annotation.</text>
</comment>
<dbReference type="RefSeq" id="WP_061841310.1">
    <property type="nucleotide sequence ID" value="NZ_BKBJ01000014.1"/>
</dbReference>
<keyword evidence="1" id="KW-0630">Potassium</keyword>
<dbReference type="EMBL" id="CP046246">
    <property type="protein sequence ID" value="QGP76693.1"/>
    <property type="molecule type" value="Genomic_DNA"/>
</dbReference>
<sequence>MKTLTAEQMYHYEETIMNEKNVPSIVLMECASRAVVQQMKKIITKTDTIVIAAGGGNNGGDGIAVGRILHNEGFQVEIFVAGNPDHHSEQNRLQQKIAKAYQAVIKTDLSEVDFTNATVIVDALFGIGLNRPVKGEPLKTIDKINAAEKARIYSIDAPSGISSIEGKVLGSCVIADETITFGFYKHGMEKEELKGYFGEITVDDIGFFYEE</sequence>
<comment type="catalytic activity">
    <reaction evidence="1">
        <text>(6R)-NADHX = (6S)-NADHX</text>
        <dbReference type="Rhea" id="RHEA:32215"/>
        <dbReference type="ChEBI" id="CHEBI:64074"/>
        <dbReference type="ChEBI" id="CHEBI:64075"/>
        <dbReference type="EC" id="5.1.99.6"/>
    </reaction>
</comment>
<comment type="similarity">
    <text evidence="1">Belongs to the NnrE/AIBP family.</text>
</comment>
<dbReference type="KEGG" id="tey:GLW17_07725"/>
<dbReference type="SUPFAM" id="SSF64153">
    <property type="entry name" value="YjeF N-terminal domain-like"/>
    <property type="match status" value="1"/>
</dbReference>
<keyword evidence="1 3" id="KW-0413">Isomerase</keyword>
<dbReference type="NCBIfam" id="TIGR00197">
    <property type="entry name" value="yjeF_nterm"/>
    <property type="match status" value="1"/>
</dbReference>
<dbReference type="GO" id="GO:0000166">
    <property type="term" value="F:nucleotide binding"/>
    <property type="evidence" value="ECO:0007669"/>
    <property type="project" value="UniProtKB-KW"/>
</dbReference>
<keyword evidence="1" id="KW-0547">Nucleotide-binding</keyword>
<feature type="binding site" evidence="1">
    <location>
        <begin position="126"/>
        <end position="132"/>
    </location>
    <ligand>
        <name>(6S)-NADPHX</name>
        <dbReference type="ChEBI" id="CHEBI:64076"/>
    </ligand>
</feature>
<keyword evidence="1" id="KW-0520">NAD</keyword>
<dbReference type="HAMAP" id="MF_01966">
    <property type="entry name" value="NADHX_epimerase"/>
    <property type="match status" value="1"/>
</dbReference>
<dbReference type="InterPro" id="IPR036652">
    <property type="entry name" value="YjeF_N_dom_sf"/>
</dbReference>
<name>A0AB37D3U6_TETHA</name>
<feature type="domain" description="YjeF N-terminal" evidence="2">
    <location>
        <begin position="9"/>
        <end position="211"/>
    </location>
</feature>
<gene>
    <name evidence="1" type="primary">nnrE</name>
    <name evidence="3" type="ORF">GLW17_07725</name>
</gene>
<dbReference type="Proteomes" id="UP000427886">
    <property type="component" value="Chromosome"/>
</dbReference>
<protein>
    <recommendedName>
        <fullName evidence="1">NAD(P)H-hydrate epimerase</fullName>
        <ecNumber evidence="1">5.1.99.6</ecNumber>
    </recommendedName>
    <alternativeName>
        <fullName evidence="1">NAD(P)HX epimerase</fullName>
    </alternativeName>
</protein>
<dbReference type="InterPro" id="IPR004443">
    <property type="entry name" value="YjeF_N_dom"/>
</dbReference>
<feature type="binding site" evidence="1">
    <location>
        <position position="156"/>
    </location>
    <ligand>
        <name>(6S)-NADPHX</name>
        <dbReference type="ChEBI" id="CHEBI:64076"/>
    </ligand>
</feature>
<keyword evidence="1" id="KW-0479">Metal-binding</keyword>
<evidence type="ECO:0000259" key="2">
    <source>
        <dbReference type="PROSITE" id="PS51385"/>
    </source>
</evidence>
<dbReference type="GO" id="GO:0052856">
    <property type="term" value="F:NAD(P)HX epimerase activity"/>
    <property type="evidence" value="ECO:0007669"/>
    <property type="project" value="UniProtKB-UniRule"/>
</dbReference>
<feature type="binding site" evidence="1">
    <location>
        <position position="159"/>
    </location>
    <ligand>
        <name>K(+)</name>
        <dbReference type="ChEBI" id="CHEBI:29103"/>
    </ligand>
</feature>
<evidence type="ECO:0000313" key="4">
    <source>
        <dbReference type="Proteomes" id="UP000427886"/>
    </source>
</evidence>
<feature type="binding site" evidence="1">
    <location>
        <position position="122"/>
    </location>
    <ligand>
        <name>K(+)</name>
        <dbReference type="ChEBI" id="CHEBI:29103"/>
    </ligand>
</feature>
<evidence type="ECO:0000256" key="1">
    <source>
        <dbReference type="HAMAP-Rule" id="MF_01966"/>
    </source>
</evidence>
<accession>A0AB37D3U6</accession>
<comment type="cofactor">
    <cofactor evidence="1">
        <name>K(+)</name>
        <dbReference type="ChEBI" id="CHEBI:29103"/>
    </cofactor>
    <text evidence="1">Binds 1 potassium ion per subunit.</text>
</comment>
<comment type="function">
    <text evidence="1">Catalyzes the epimerization of the S- and R-forms of NAD(P)HX, a damaged form of NAD(P)H that is a result of enzymatic or heat-dependent hydration. This is a prerequisite for the S-specific NAD(P)H-hydrate dehydratase to allow the repair of both epimers of NAD(P)HX.</text>
</comment>
<feature type="binding site" evidence="1">
    <location>
        <begin position="57"/>
        <end position="61"/>
    </location>
    <ligand>
        <name>(6S)-NADPHX</name>
        <dbReference type="ChEBI" id="CHEBI:64076"/>
    </ligand>
</feature>
<organism evidence="3 4">
    <name type="scientific">Tetragenococcus halophilus</name>
    <name type="common">Pediococcus halophilus</name>
    <dbReference type="NCBI Taxonomy" id="51669"/>
    <lineage>
        <taxon>Bacteria</taxon>
        <taxon>Bacillati</taxon>
        <taxon>Bacillota</taxon>
        <taxon>Bacilli</taxon>
        <taxon>Lactobacillales</taxon>
        <taxon>Enterococcaceae</taxon>
        <taxon>Tetragenococcus</taxon>
    </lineage>
</organism>
<keyword evidence="1" id="KW-0521">NADP</keyword>
<proteinExistence type="inferred from homology"/>
<dbReference type="PROSITE" id="PS51385">
    <property type="entry name" value="YJEF_N"/>
    <property type="match status" value="1"/>
</dbReference>